<evidence type="ECO:0000256" key="3">
    <source>
        <dbReference type="ARBA" id="ARBA00022806"/>
    </source>
</evidence>
<name>A0A132NSW8_GIAIN</name>
<dbReference type="InterPro" id="IPR011545">
    <property type="entry name" value="DEAD/DEAH_box_helicase_dom"/>
</dbReference>
<dbReference type="GO" id="GO:0004386">
    <property type="term" value="F:helicase activity"/>
    <property type="evidence" value="ECO:0007669"/>
    <property type="project" value="UniProtKB-KW"/>
</dbReference>
<reference evidence="7 8" key="1">
    <citation type="journal article" date="2015" name="Mol. Biochem. Parasitol.">
        <title>Identification of polymorphic genes for use in assemblage B genotyping assays through comparative genomics of multiple assemblage B Giardia duodenalis isolates.</title>
        <authorList>
            <person name="Wielinga C."/>
            <person name="Thompson R.C."/>
            <person name="Monis P."/>
            <person name="Ryan U."/>
        </authorList>
    </citation>
    <scope>NUCLEOTIDE SEQUENCE [LARGE SCALE GENOMIC DNA]</scope>
    <source>
        <strain evidence="7 8">BAH15c1</strain>
    </source>
</reference>
<evidence type="ECO:0000313" key="8">
    <source>
        <dbReference type="Proteomes" id="UP000070089"/>
    </source>
</evidence>
<evidence type="ECO:0000256" key="4">
    <source>
        <dbReference type="ARBA" id="ARBA00022840"/>
    </source>
</evidence>
<dbReference type="InterPro" id="IPR001650">
    <property type="entry name" value="Helicase_C-like"/>
</dbReference>
<dbReference type="Pfam" id="PF00270">
    <property type="entry name" value="DEAD"/>
    <property type="match status" value="1"/>
</dbReference>
<keyword evidence="2" id="KW-0378">Hydrolase</keyword>
<dbReference type="SMART" id="SM00490">
    <property type="entry name" value="HELICc"/>
    <property type="match status" value="1"/>
</dbReference>
<keyword evidence="3 7" id="KW-0347">Helicase</keyword>
<dbReference type="Gene3D" id="1.10.3380.10">
    <property type="entry name" value="Sec63 N-terminal domain-like domain"/>
    <property type="match status" value="1"/>
</dbReference>
<keyword evidence="4" id="KW-0067">ATP-binding</keyword>
<dbReference type="Proteomes" id="UP000070089">
    <property type="component" value="Unassembled WGS sequence"/>
</dbReference>
<evidence type="ECO:0000256" key="1">
    <source>
        <dbReference type="ARBA" id="ARBA00022741"/>
    </source>
</evidence>
<dbReference type="SMART" id="SM00487">
    <property type="entry name" value="DEXDc"/>
    <property type="match status" value="1"/>
</dbReference>
<dbReference type="CDD" id="cd18795">
    <property type="entry name" value="SF2_C_Ski2"/>
    <property type="match status" value="1"/>
</dbReference>
<evidence type="ECO:0000259" key="6">
    <source>
        <dbReference type="PROSITE" id="PS51194"/>
    </source>
</evidence>
<protein>
    <submittedName>
        <fullName evidence="7">Putative DEAD/DEAH box helicase/ U5 small nuclear ribonucleoprotein 200 kDa helicase</fullName>
    </submittedName>
</protein>
<dbReference type="SMART" id="SM00973">
    <property type="entry name" value="Sec63"/>
    <property type="match status" value="1"/>
</dbReference>
<proteinExistence type="predicted"/>
<gene>
    <name evidence="7" type="ORF">QR46_3275</name>
</gene>
<dbReference type="InterPro" id="IPR004179">
    <property type="entry name" value="Sec63-dom"/>
</dbReference>
<dbReference type="Pfam" id="PF02889">
    <property type="entry name" value="Sec63"/>
    <property type="match status" value="1"/>
</dbReference>
<dbReference type="InterPro" id="IPR014001">
    <property type="entry name" value="Helicase_ATP-bd"/>
</dbReference>
<dbReference type="GO" id="GO:0003676">
    <property type="term" value="F:nucleic acid binding"/>
    <property type="evidence" value="ECO:0007669"/>
    <property type="project" value="InterPro"/>
</dbReference>
<dbReference type="PANTHER" id="PTHR47961:SF4">
    <property type="entry name" value="ACTIVATING SIGNAL COINTEGRATOR 1 COMPLEX SUBUNIT 3"/>
    <property type="match status" value="1"/>
</dbReference>
<organism evidence="7 8">
    <name type="scientific">Giardia duodenalis assemblage B</name>
    <dbReference type="NCBI Taxonomy" id="1394984"/>
    <lineage>
        <taxon>Eukaryota</taxon>
        <taxon>Metamonada</taxon>
        <taxon>Diplomonadida</taxon>
        <taxon>Hexamitidae</taxon>
        <taxon>Giardiinae</taxon>
        <taxon>Giardia</taxon>
    </lineage>
</organism>
<dbReference type="Pfam" id="PF00271">
    <property type="entry name" value="Helicase_C"/>
    <property type="match status" value="1"/>
</dbReference>
<dbReference type="InterPro" id="IPR027417">
    <property type="entry name" value="P-loop_NTPase"/>
</dbReference>
<dbReference type="GO" id="GO:0016787">
    <property type="term" value="F:hydrolase activity"/>
    <property type="evidence" value="ECO:0007669"/>
    <property type="project" value="UniProtKB-KW"/>
</dbReference>
<dbReference type="SUPFAM" id="SSF52540">
    <property type="entry name" value="P-loop containing nucleoside triphosphate hydrolases"/>
    <property type="match status" value="1"/>
</dbReference>
<accession>A0A132NSW8</accession>
<comment type="caution">
    <text evidence="7">The sequence shown here is derived from an EMBL/GenBank/DDBJ whole genome shotgun (WGS) entry which is preliminary data.</text>
</comment>
<feature type="domain" description="Helicase C-terminal" evidence="6">
    <location>
        <begin position="425"/>
        <end position="629"/>
    </location>
</feature>
<keyword evidence="7" id="KW-0687">Ribonucleoprotein</keyword>
<dbReference type="Gene3D" id="3.40.50.300">
    <property type="entry name" value="P-loop containing nucleotide triphosphate hydrolases"/>
    <property type="match status" value="2"/>
</dbReference>
<dbReference type="VEuPathDB" id="GiardiaDB:QR46_3275"/>
<dbReference type="PROSITE" id="PS51192">
    <property type="entry name" value="HELICASE_ATP_BIND_1"/>
    <property type="match status" value="1"/>
</dbReference>
<dbReference type="GO" id="GO:0005524">
    <property type="term" value="F:ATP binding"/>
    <property type="evidence" value="ECO:0007669"/>
    <property type="project" value="UniProtKB-KW"/>
</dbReference>
<dbReference type="OrthoDB" id="1688122at2759"/>
<dbReference type="PANTHER" id="PTHR47961">
    <property type="entry name" value="DNA POLYMERASE THETA, PUTATIVE (AFU_ORTHOLOGUE AFUA_1G05260)-RELATED"/>
    <property type="match status" value="1"/>
</dbReference>
<dbReference type="SUPFAM" id="SSF158702">
    <property type="entry name" value="Sec63 N-terminal domain-like"/>
    <property type="match status" value="1"/>
</dbReference>
<sequence length="1569" mass="176005">MMTCFIKQFPNTHKASKVFFILERILGPQDDEELHLIIVHVLSALDKESRTAGVSYLEKVFDAMDPDTSTLINDLLDAAVECREELAELLDQDVLTLNQGPATQQLRDAHLSTILCNEVRQYFSAFLTADTLPNKKFSLPTPIPEESDNVGISVVPLLAKPAISTYANRTEYSLVWEAKHTNESVTITSVLNRLQIDPAFAQVYAPVTTFNSVQMQVVDPIFHGGNTLVAAPTGAGKTNIALWAMICLLHISQCQHLPVQLAIYVAPLKALVREVLSRLESSLQQLPNSYNAILCEYTGEESISLSAISSLLHGLHTSTTLIVLVATPEKLDVFTSKLIGEDFQLIRARLALVIFDELHLIGDHTRGSVIEELVLRFHRHYQNTMLLALSATIPNTQQLAEFLHCAPSNTLVFDSSYRAVSLHVTICEMYYKYSEESHLRTIRETFLHSILPKQLSKGGLLLFTHTRRDAERLALQLQAKLCSAEYSKTYADRSRNKKLYSLLSGNSAVLFHHAGLCRTDRHLVEELFIERKISVLVSTATLAWGVNMPAHTVVILGTRVYANSRWEALSFADILQMAGRAGRPSFDTYGECFIIPSPNDTHRCLNIFENRFHIESSFLSSHVATEKLSKLIITEAFLSAHVFTNEITHIIMSSLFAAQLLARLPTSIDGSQFIAELTVTLLDCCCSVGLLDTRPDETDPCLLQYHPTFLAQLCIRYYVSPFTVVRFNTVLSHAPIDTLQQALLLIAMSHEYSPIFIRADEGFELTSLEEHAPIKYPPFTTRHELGKICLLLQVYISTGPCYGTTSAAFGSLSLMSDYASIVASAPRVVGCLRELAYFLKQGQSHQHLNRLYCMLQSRCWPAVLFVREVLGNPLFKSDLLSVHHMKWIEQLELKQFNSNTLQKLTLDQLSQIVFPPSAEDPPDKKEVSRLLTAIVGYPMLRSRLVYLCQLELEHYELRFQCCLVGDQAILRCSEQTFTLHCVIEAEEKTLKTLSLSMYLNEELDIVLRFRATDEIWVCHTYIYLEELLFPVSSMRLDLVGACPNKNLLASASITKHTSDEATAITSYIQTTIATLGTAPGSTLRPNPILIAGNCLYMQQAEMLNGMLTLIRNTSVNYKIDLLAIGSTNGFSKQIAKNNDLPYMNAYTVYKELGKLFTRPIVIVIPSIADLASPAGYMLELLLMRLMKKDPSLPILLISFSISLVESSLVALSLFLDSKSFVISSPDSLLVVQDVPPHVHAISASLLCDDPDQLHNVYEALYLVDDDPELSLLTPFFLCQLLMMCKASGTVYITVHESILSTTRGMYLQYLKSQLPTADGLFMLISEQSRDLYAKGFDYVAEHIITADISQSYLYFSFSVLPGQYINHRTMVNYHPKPEKEDYLREEDAMLDGLSNWLSEELIAIEHSVTTLLRAWQQNDYIHPGYICLSMIAAELYATLDTNREQAAKSLWFLALSQSVHNFNLLMLCASSIYDNELADYIHYEKALLLSTGLEVDRAVLETLADLVESCAKSRVYALLVALTSLVIRVNEHRDRSVFSNISSEKLKVLLSNESFAKLCMDGVRQTNIE</sequence>
<evidence type="ECO:0000313" key="7">
    <source>
        <dbReference type="EMBL" id="KWX12762.1"/>
    </source>
</evidence>
<dbReference type="InterPro" id="IPR050474">
    <property type="entry name" value="Hel308_SKI2-like"/>
</dbReference>
<feature type="domain" description="Helicase ATP-binding" evidence="5">
    <location>
        <begin position="218"/>
        <end position="411"/>
    </location>
</feature>
<keyword evidence="1" id="KW-0547">Nucleotide-binding</keyword>
<evidence type="ECO:0000256" key="2">
    <source>
        <dbReference type="ARBA" id="ARBA00022801"/>
    </source>
</evidence>
<dbReference type="PROSITE" id="PS51194">
    <property type="entry name" value="HELICASE_CTER"/>
    <property type="match status" value="1"/>
</dbReference>
<dbReference type="EMBL" id="JXTI01000101">
    <property type="protein sequence ID" value="KWX12762.1"/>
    <property type="molecule type" value="Genomic_DNA"/>
</dbReference>
<dbReference type="GO" id="GO:1990904">
    <property type="term" value="C:ribonucleoprotein complex"/>
    <property type="evidence" value="ECO:0007669"/>
    <property type="project" value="UniProtKB-KW"/>
</dbReference>
<evidence type="ECO:0000259" key="5">
    <source>
        <dbReference type="PROSITE" id="PS51192"/>
    </source>
</evidence>
<dbReference type="GO" id="GO:0005634">
    <property type="term" value="C:nucleus"/>
    <property type="evidence" value="ECO:0007669"/>
    <property type="project" value="TreeGrafter"/>
</dbReference>